<dbReference type="Proteomes" id="UP000319837">
    <property type="component" value="Unassembled WGS sequence"/>
</dbReference>
<dbReference type="GO" id="GO:0003677">
    <property type="term" value="F:DNA binding"/>
    <property type="evidence" value="ECO:0007669"/>
    <property type="project" value="InterPro"/>
</dbReference>
<dbReference type="InterPro" id="IPR007560">
    <property type="entry name" value="Restrct_endonuc_IV_Mrr"/>
</dbReference>
<dbReference type="Pfam" id="PF04471">
    <property type="entry name" value="Mrr_cat"/>
    <property type="match status" value="1"/>
</dbReference>
<dbReference type="RefSeq" id="WP_185765401.1">
    <property type="nucleotide sequence ID" value="NZ_RIBP01000004.1"/>
</dbReference>
<organism evidence="2 3">
    <name type="scientific">Niallia circulans</name>
    <name type="common">Bacillus circulans</name>
    <dbReference type="NCBI Taxonomy" id="1397"/>
    <lineage>
        <taxon>Bacteria</taxon>
        <taxon>Bacillati</taxon>
        <taxon>Bacillota</taxon>
        <taxon>Bacilli</taxon>
        <taxon>Bacillales</taxon>
        <taxon>Bacillaceae</taxon>
        <taxon>Niallia</taxon>
    </lineage>
</organism>
<dbReference type="SUPFAM" id="SSF52980">
    <property type="entry name" value="Restriction endonuclease-like"/>
    <property type="match status" value="1"/>
</dbReference>
<dbReference type="GO" id="GO:0004519">
    <property type="term" value="F:endonuclease activity"/>
    <property type="evidence" value="ECO:0007669"/>
    <property type="project" value="UniProtKB-KW"/>
</dbReference>
<gene>
    <name evidence="2" type="ORF">CEQ21_16075</name>
</gene>
<keyword evidence="2" id="KW-0378">Hydrolase</keyword>
<evidence type="ECO:0000313" key="2">
    <source>
        <dbReference type="EMBL" id="TRZ37011.1"/>
    </source>
</evidence>
<evidence type="ECO:0000313" key="3">
    <source>
        <dbReference type="Proteomes" id="UP000319837"/>
    </source>
</evidence>
<proteinExistence type="predicted"/>
<feature type="domain" description="Restriction endonuclease type IV Mrr" evidence="1">
    <location>
        <begin position="162"/>
        <end position="265"/>
    </location>
</feature>
<comment type="caution">
    <text evidence="2">The sequence shown here is derived from an EMBL/GenBank/DDBJ whole genome shotgun (WGS) entry which is preliminary data.</text>
</comment>
<dbReference type="AlphaFoldDB" id="A0A553SJ45"/>
<protein>
    <submittedName>
        <fullName evidence="2">Restriction endonuclease</fullName>
    </submittedName>
</protein>
<keyword evidence="2" id="KW-0540">Nuclease</keyword>
<keyword evidence="2" id="KW-0255">Endonuclease</keyword>
<dbReference type="InterPro" id="IPR011335">
    <property type="entry name" value="Restrct_endonuc-II-like"/>
</dbReference>
<dbReference type="EMBL" id="RIBP01000004">
    <property type="protein sequence ID" value="TRZ37011.1"/>
    <property type="molecule type" value="Genomic_DNA"/>
</dbReference>
<sequence>MKYLPYEIIEQMIQCFGKCFHYKDPMASFMRSCDVPSLIINKYRDLPKFVWARRVLEDLSINEDGLIIQRKLLTNLCKLRDLPDKEVLDRNAGLDALRKLKRLAQENDFIIKEEKEKENIQKKVNQEKLTLVLQRAKQLEELRTLFNNCVIEKNRQKAGFILEDLLKSLFELNDIEYRKSFRTTENTQQIDGYFRFDGFDYLVEAKWRKEIPNVAEIAGFKYKLETKIDSTRGLFVSINGFREEVIKEFSGKGTKIIFMDGHELMLILEGRITLKDGLRYKIEKAVQLGEPNSPLYLASVN</sequence>
<evidence type="ECO:0000259" key="1">
    <source>
        <dbReference type="Pfam" id="PF04471"/>
    </source>
</evidence>
<reference evidence="3" key="1">
    <citation type="submission" date="2018-10" db="EMBL/GenBank/DDBJ databases">
        <title>FDA dAtabase for Regulatory Grade micrObial Sequences (FDA-ARGOS): Supporting development and validation of Infectious Disease Dx tests.</title>
        <authorList>
            <person name="Minogue T."/>
            <person name="Wolcott M."/>
            <person name="Wasieloski L."/>
            <person name="Aguilar W."/>
            <person name="Moore D."/>
            <person name="Tallon L."/>
            <person name="Sadzewicz L."/>
            <person name="Sengamalay N."/>
            <person name="Ott S."/>
            <person name="Godinez A."/>
            <person name="Nagaraj S."/>
            <person name="Vavikolanu K."/>
            <person name="Vyas G."/>
            <person name="Nadendla S."/>
            <person name="George J."/>
            <person name="Sichtig H."/>
        </authorList>
    </citation>
    <scope>NUCLEOTIDE SEQUENCE [LARGE SCALE GENOMIC DNA]</scope>
    <source>
        <strain evidence="3">FDAARGOS_343</strain>
    </source>
</reference>
<name>A0A553SJ45_NIACI</name>
<dbReference type="GO" id="GO:0009307">
    <property type="term" value="P:DNA restriction-modification system"/>
    <property type="evidence" value="ECO:0007669"/>
    <property type="project" value="InterPro"/>
</dbReference>
<accession>A0A553SJ45</accession>